<dbReference type="Proteomes" id="UP001221142">
    <property type="component" value="Unassembled WGS sequence"/>
</dbReference>
<sequence>MSAQELLARIEEMERQTGDPKQLEHNRVLLRRQLNALRDPVTRLPLEIASEIFVQCLPLEPPRALPAETPALFLGVCNSWSTLVSSIPALWSKIHIEFPCSEDFQAVLERWFKRAGTHPLHIYLDGPLDAAIAAFVWRSSDQLERLEISTAGEAEEEEEEEEGDEEDRELVFRELLAGTQPEALPLLQALKITGCVGVFSRLPILHLLRVSPALADLSFHDLELVDGDDDDEDEVPQEVVVLPELRRLVYGRDKLALSDKYKLLKFISAPLLESFTLEASASHANVTSFLQRSSPPLQELVIGDAGDLEQLEDFLSLTPSVTRLEINWLARTEELFAILAGSPSVLSGLQTLELSYTDRMPVDDSFVRASETRSNQLRRFVLTYRFRLVAANAARASEILGALRGLVASGMDISIGRVDGPQIDLNELVSGQDL</sequence>
<gene>
    <name evidence="1" type="ORF">FB45DRAFT_359593</name>
</gene>
<evidence type="ECO:0000313" key="2">
    <source>
        <dbReference type="Proteomes" id="UP001221142"/>
    </source>
</evidence>
<dbReference type="SUPFAM" id="SSF81383">
    <property type="entry name" value="F-box domain"/>
    <property type="match status" value="1"/>
</dbReference>
<dbReference type="AlphaFoldDB" id="A0AAD7C9S7"/>
<evidence type="ECO:0000313" key="1">
    <source>
        <dbReference type="EMBL" id="KAJ7641577.1"/>
    </source>
</evidence>
<dbReference type="Gene3D" id="3.80.10.10">
    <property type="entry name" value="Ribonuclease Inhibitor"/>
    <property type="match status" value="1"/>
</dbReference>
<dbReference type="SUPFAM" id="SSF52047">
    <property type="entry name" value="RNI-like"/>
    <property type="match status" value="1"/>
</dbReference>
<reference evidence="1" key="1">
    <citation type="submission" date="2023-03" db="EMBL/GenBank/DDBJ databases">
        <title>Massive genome expansion in bonnet fungi (Mycena s.s.) driven by repeated elements and novel gene families across ecological guilds.</title>
        <authorList>
            <consortium name="Lawrence Berkeley National Laboratory"/>
            <person name="Harder C.B."/>
            <person name="Miyauchi S."/>
            <person name="Viragh M."/>
            <person name="Kuo A."/>
            <person name="Thoen E."/>
            <person name="Andreopoulos B."/>
            <person name="Lu D."/>
            <person name="Skrede I."/>
            <person name="Drula E."/>
            <person name="Henrissat B."/>
            <person name="Morin E."/>
            <person name="Kohler A."/>
            <person name="Barry K."/>
            <person name="LaButti K."/>
            <person name="Morin E."/>
            <person name="Salamov A."/>
            <person name="Lipzen A."/>
            <person name="Mereny Z."/>
            <person name="Hegedus B."/>
            <person name="Baldrian P."/>
            <person name="Stursova M."/>
            <person name="Weitz H."/>
            <person name="Taylor A."/>
            <person name="Grigoriev I.V."/>
            <person name="Nagy L.G."/>
            <person name="Martin F."/>
            <person name="Kauserud H."/>
        </authorList>
    </citation>
    <scope>NUCLEOTIDE SEQUENCE</scope>
    <source>
        <strain evidence="1">9284</strain>
    </source>
</reference>
<protein>
    <recommendedName>
        <fullName evidence="3">F-box domain-containing protein</fullName>
    </recommendedName>
</protein>
<evidence type="ECO:0008006" key="3">
    <source>
        <dbReference type="Google" id="ProtNLM"/>
    </source>
</evidence>
<organism evidence="1 2">
    <name type="scientific">Roridomyces roridus</name>
    <dbReference type="NCBI Taxonomy" id="1738132"/>
    <lineage>
        <taxon>Eukaryota</taxon>
        <taxon>Fungi</taxon>
        <taxon>Dikarya</taxon>
        <taxon>Basidiomycota</taxon>
        <taxon>Agaricomycotina</taxon>
        <taxon>Agaricomycetes</taxon>
        <taxon>Agaricomycetidae</taxon>
        <taxon>Agaricales</taxon>
        <taxon>Marasmiineae</taxon>
        <taxon>Mycenaceae</taxon>
        <taxon>Roridomyces</taxon>
    </lineage>
</organism>
<dbReference type="EMBL" id="JARKIF010000004">
    <property type="protein sequence ID" value="KAJ7641577.1"/>
    <property type="molecule type" value="Genomic_DNA"/>
</dbReference>
<dbReference type="InterPro" id="IPR032675">
    <property type="entry name" value="LRR_dom_sf"/>
</dbReference>
<name>A0AAD7C9S7_9AGAR</name>
<dbReference type="InterPro" id="IPR036047">
    <property type="entry name" value="F-box-like_dom_sf"/>
</dbReference>
<comment type="caution">
    <text evidence="1">The sequence shown here is derived from an EMBL/GenBank/DDBJ whole genome shotgun (WGS) entry which is preliminary data.</text>
</comment>
<proteinExistence type="predicted"/>
<accession>A0AAD7C9S7</accession>
<keyword evidence="2" id="KW-1185">Reference proteome</keyword>